<organism evidence="1 2">
    <name type="scientific">Geofilum rubicundum JCM 15548</name>
    <dbReference type="NCBI Taxonomy" id="1236989"/>
    <lineage>
        <taxon>Bacteria</taxon>
        <taxon>Pseudomonadati</taxon>
        <taxon>Bacteroidota</taxon>
        <taxon>Bacteroidia</taxon>
        <taxon>Marinilabiliales</taxon>
        <taxon>Marinilabiliaceae</taxon>
        <taxon>Geofilum</taxon>
    </lineage>
</organism>
<dbReference type="AlphaFoldDB" id="A0A0E9M020"/>
<proteinExistence type="predicted"/>
<accession>A0A0E9M020</accession>
<protein>
    <submittedName>
        <fullName evidence="1">Uncharacterized protein</fullName>
    </submittedName>
</protein>
<dbReference type="Proteomes" id="UP000032900">
    <property type="component" value="Unassembled WGS sequence"/>
</dbReference>
<reference evidence="1 2" key="1">
    <citation type="journal article" date="2015" name="Microbes Environ.">
        <title>Distribution and evolution of nitrogen fixation genes in the phylum bacteroidetes.</title>
        <authorList>
            <person name="Inoue J."/>
            <person name="Oshima K."/>
            <person name="Suda W."/>
            <person name="Sakamoto M."/>
            <person name="Iino T."/>
            <person name="Noda S."/>
            <person name="Hongoh Y."/>
            <person name="Hattori M."/>
            <person name="Ohkuma M."/>
        </authorList>
    </citation>
    <scope>NUCLEOTIDE SEQUENCE [LARGE SCALE GENOMIC DNA]</scope>
    <source>
        <strain evidence="1">JCM 15548</strain>
    </source>
</reference>
<dbReference type="STRING" id="1236989.JCM15548_13512"/>
<evidence type="ECO:0000313" key="1">
    <source>
        <dbReference type="EMBL" id="GAO31172.1"/>
    </source>
</evidence>
<dbReference type="EMBL" id="BAZW01000039">
    <property type="protein sequence ID" value="GAO31172.1"/>
    <property type="molecule type" value="Genomic_DNA"/>
</dbReference>
<sequence>MRDELMKTSRIGSVNTYTKCLKQLDQFGYIQYKPSFNRNIGSQIHLFIFDKGCELAVSPFINKTNYFLTQRDEKLNDEILNQNSMAKNDLSGYGPDIPPSEDHIKIYFSEKGFPPIEAEKFFN</sequence>
<evidence type="ECO:0000313" key="2">
    <source>
        <dbReference type="Proteomes" id="UP000032900"/>
    </source>
</evidence>
<gene>
    <name evidence="1" type="ORF">JCM15548_13512</name>
</gene>
<name>A0A0E9M020_9BACT</name>
<keyword evidence="2" id="KW-1185">Reference proteome</keyword>
<comment type="caution">
    <text evidence="1">The sequence shown here is derived from an EMBL/GenBank/DDBJ whole genome shotgun (WGS) entry which is preliminary data.</text>
</comment>